<dbReference type="RefSeq" id="XP_007781150.1">
    <property type="nucleotide sequence ID" value="XM_007782960.1"/>
</dbReference>
<protein>
    <submittedName>
        <fullName evidence="1">Uncharacterized protein</fullName>
    </submittedName>
</protein>
<dbReference type="GeneID" id="19902386"/>
<accession>R7YVF7</accession>
<organism evidence="1 2">
    <name type="scientific">Coniosporium apollinis (strain CBS 100218)</name>
    <name type="common">Rock-inhabiting black yeast</name>
    <dbReference type="NCBI Taxonomy" id="1168221"/>
    <lineage>
        <taxon>Eukaryota</taxon>
        <taxon>Fungi</taxon>
        <taxon>Dikarya</taxon>
        <taxon>Ascomycota</taxon>
        <taxon>Pezizomycotina</taxon>
        <taxon>Dothideomycetes</taxon>
        <taxon>Dothideomycetes incertae sedis</taxon>
        <taxon>Coniosporium</taxon>
    </lineage>
</organism>
<dbReference type="AlphaFoldDB" id="R7YVF7"/>
<proteinExistence type="predicted"/>
<gene>
    <name evidence="1" type="ORF">W97_05075</name>
</gene>
<dbReference type="Proteomes" id="UP000016924">
    <property type="component" value="Unassembled WGS sequence"/>
</dbReference>
<sequence length="327" mass="37944">MRKETMDSYYKYMSLFKPRRPLFEGLQKLAIRASQREAKAGHRDTRPLIVDPDPERPDLTWMLPNEIFEYILSLVFSGTTEMHSPRNLRFLSVSYRFLVVGLRALLTREHFVFSTSRTDHQSYLPVPPGVHARQLPSASFRVEANPERSILTQVGGVLWLPGLCRSTFPFIPDPLLLLWRVRIIIELPGIMNKKLDNNQPPPAVLSSPVRRVVHPYVQRNTPQREQVRWIEVELSHERAEYHFSILKELPFKNLKMLELDFSGYELDDNNRALDTAVARWIGRYLHRIDVVSMAKEVDIITAEHSWAWAGIVKDAMVNGLRPWVGDL</sequence>
<dbReference type="EMBL" id="JH767576">
    <property type="protein sequence ID" value="EON65833.1"/>
    <property type="molecule type" value="Genomic_DNA"/>
</dbReference>
<dbReference type="OrthoDB" id="10569552at2759"/>
<evidence type="ECO:0000313" key="2">
    <source>
        <dbReference type="Proteomes" id="UP000016924"/>
    </source>
</evidence>
<reference evidence="2" key="1">
    <citation type="submission" date="2012-06" db="EMBL/GenBank/DDBJ databases">
        <title>The genome sequence of Coniosporium apollinis CBS 100218.</title>
        <authorList>
            <consortium name="The Broad Institute Genome Sequencing Platform"/>
            <person name="Cuomo C."/>
            <person name="Gorbushina A."/>
            <person name="Noack S."/>
            <person name="Walker B."/>
            <person name="Young S.K."/>
            <person name="Zeng Q."/>
            <person name="Gargeya S."/>
            <person name="Fitzgerald M."/>
            <person name="Haas B."/>
            <person name="Abouelleil A."/>
            <person name="Alvarado L."/>
            <person name="Arachchi H.M."/>
            <person name="Berlin A.M."/>
            <person name="Chapman S.B."/>
            <person name="Goldberg J."/>
            <person name="Griggs A."/>
            <person name="Gujja S."/>
            <person name="Hansen M."/>
            <person name="Howarth C."/>
            <person name="Imamovic A."/>
            <person name="Larimer J."/>
            <person name="McCowan C."/>
            <person name="Montmayeur A."/>
            <person name="Murphy C."/>
            <person name="Neiman D."/>
            <person name="Pearson M."/>
            <person name="Priest M."/>
            <person name="Roberts A."/>
            <person name="Saif S."/>
            <person name="Shea T."/>
            <person name="Sisk P."/>
            <person name="Sykes S."/>
            <person name="Wortman J."/>
            <person name="Nusbaum C."/>
            <person name="Birren B."/>
        </authorList>
    </citation>
    <scope>NUCLEOTIDE SEQUENCE [LARGE SCALE GENOMIC DNA]</scope>
    <source>
        <strain evidence="2">CBS 100218</strain>
    </source>
</reference>
<evidence type="ECO:0000313" key="1">
    <source>
        <dbReference type="EMBL" id="EON65833.1"/>
    </source>
</evidence>
<keyword evidence="2" id="KW-1185">Reference proteome</keyword>
<dbReference type="HOGENOM" id="CLU_863346_0_0_1"/>
<name>R7YVF7_CONA1</name>